<keyword evidence="1" id="KW-0547">Nucleotide-binding</keyword>
<reference evidence="3 4" key="1">
    <citation type="submission" date="2018-06" db="EMBL/GenBank/DDBJ databases">
        <title>Comparative genomics reveals the genomic features of Rhizophagus irregularis, R. cerebriforme, R. diaphanum and Gigaspora rosea, and their symbiotic lifestyle signature.</title>
        <authorList>
            <person name="Morin E."/>
            <person name="San Clemente H."/>
            <person name="Chen E.C.H."/>
            <person name="De La Providencia I."/>
            <person name="Hainaut M."/>
            <person name="Kuo A."/>
            <person name="Kohler A."/>
            <person name="Murat C."/>
            <person name="Tang N."/>
            <person name="Roy S."/>
            <person name="Loubradou J."/>
            <person name="Henrissat B."/>
            <person name="Grigoriev I.V."/>
            <person name="Corradi N."/>
            <person name="Roux C."/>
            <person name="Martin F.M."/>
        </authorList>
    </citation>
    <scope>NUCLEOTIDE SEQUENCE [LARGE SCALE GENOMIC DNA]</scope>
    <source>
        <strain evidence="3 4">DAOM 227022</strain>
    </source>
</reference>
<protein>
    <recommendedName>
        <fullName evidence="1">ATP-dependent DNA helicase</fullName>
        <ecNumber evidence="1">5.6.2.3</ecNumber>
    </recommendedName>
</protein>
<evidence type="ECO:0000259" key="2">
    <source>
        <dbReference type="Pfam" id="PF05970"/>
    </source>
</evidence>
<comment type="caution">
    <text evidence="3">The sequence shown here is derived from an EMBL/GenBank/DDBJ whole genome shotgun (WGS) entry which is preliminary data.</text>
</comment>
<dbReference type="AlphaFoldDB" id="A0A397SX40"/>
<dbReference type="InterPro" id="IPR010285">
    <property type="entry name" value="DNA_helicase_pif1-like_DEAD"/>
</dbReference>
<evidence type="ECO:0000313" key="3">
    <source>
        <dbReference type="EMBL" id="RIA88367.1"/>
    </source>
</evidence>
<keyword evidence="1" id="KW-0347">Helicase</keyword>
<keyword evidence="1" id="KW-0067">ATP-binding</keyword>
<dbReference type="Pfam" id="PF05970">
    <property type="entry name" value="PIF1"/>
    <property type="match status" value="1"/>
</dbReference>
<dbReference type="EC" id="5.6.2.3" evidence="1"/>
<organism evidence="3 4">
    <name type="scientific">Glomus cerebriforme</name>
    <dbReference type="NCBI Taxonomy" id="658196"/>
    <lineage>
        <taxon>Eukaryota</taxon>
        <taxon>Fungi</taxon>
        <taxon>Fungi incertae sedis</taxon>
        <taxon>Mucoromycota</taxon>
        <taxon>Glomeromycotina</taxon>
        <taxon>Glomeromycetes</taxon>
        <taxon>Glomerales</taxon>
        <taxon>Glomeraceae</taxon>
        <taxon>Glomus</taxon>
    </lineage>
</organism>
<accession>A0A397SX40</accession>
<dbReference type="Proteomes" id="UP000265703">
    <property type="component" value="Unassembled WGS sequence"/>
</dbReference>
<feature type="domain" description="DNA helicase Pif1-like DEAD-box helicase" evidence="2">
    <location>
        <begin position="26"/>
        <end position="64"/>
    </location>
</feature>
<dbReference type="GO" id="GO:0006310">
    <property type="term" value="P:DNA recombination"/>
    <property type="evidence" value="ECO:0007669"/>
    <property type="project" value="UniProtKB-KW"/>
</dbReference>
<keyword evidence="1" id="KW-0378">Hydrolase</keyword>
<name>A0A397SX40_9GLOM</name>
<comment type="similarity">
    <text evidence="1">Belongs to the helicase family.</text>
</comment>
<dbReference type="GO" id="GO:0006281">
    <property type="term" value="P:DNA repair"/>
    <property type="evidence" value="ECO:0007669"/>
    <property type="project" value="UniProtKB-KW"/>
</dbReference>
<keyword evidence="4" id="KW-1185">Reference proteome</keyword>
<dbReference type="GO" id="GO:0016887">
    <property type="term" value="F:ATP hydrolysis activity"/>
    <property type="evidence" value="ECO:0007669"/>
    <property type="project" value="RHEA"/>
</dbReference>
<dbReference type="STRING" id="658196.A0A397SX40"/>
<dbReference type="GO" id="GO:0005524">
    <property type="term" value="F:ATP binding"/>
    <property type="evidence" value="ECO:0007669"/>
    <property type="project" value="UniProtKB-KW"/>
</dbReference>
<keyword evidence="1" id="KW-0233">DNA recombination</keyword>
<keyword evidence="1" id="KW-0234">DNA repair</keyword>
<gene>
    <name evidence="3" type="ORF">C1645_695216</name>
</gene>
<evidence type="ECO:0000313" key="4">
    <source>
        <dbReference type="Proteomes" id="UP000265703"/>
    </source>
</evidence>
<dbReference type="PANTHER" id="PTHR10492">
    <property type="match status" value="1"/>
</dbReference>
<dbReference type="GO" id="GO:0000723">
    <property type="term" value="P:telomere maintenance"/>
    <property type="evidence" value="ECO:0007669"/>
    <property type="project" value="InterPro"/>
</dbReference>
<dbReference type="PANTHER" id="PTHR10492:SF57">
    <property type="entry name" value="ATP-DEPENDENT DNA HELICASE"/>
    <property type="match status" value="1"/>
</dbReference>
<dbReference type="Gene3D" id="3.40.50.300">
    <property type="entry name" value="P-loop containing nucleotide triphosphate hydrolases"/>
    <property type="match status" value="1"/>
</dbReference>
<comment type="catalytic activity">
    <reaction evidence="1">
        <text>ATP + H2O = ADP + phosphate + H(+)</text>
        <dbReference type="Rhea" id="RHEA:13065"/>
        <dbReference type="ChEBI" id="CHEBI:15377"/>
        <dbReference type="ChEBI" id="CHEBI:15378"/>
        <dbReference type="ChEBI" id="CHEBI:30616"/>
        <dbReference type="ChEBI" id="CHEBI:43474"/>
        <dbReference type="ChEBI" id="CHEBI:456216"/>
        <dbReference type="EC" id="5.6.2.3"/>
    </reaction>
</comment>
<feature type="non-terminal residue" evidence="3">
    <location>
        <position position="1"/>
    </location>
</feature>
<evidence type="ECO:0000256" key="1">
    <source>
        <dbReference type="RuleBase" id="RU363044"/>
    </source>
</evidence>
<sequence>NYLIKEEQQYDIEKLARSTEDNYFHLNVNQQAAFKQIITAIENNISVIFFVDSPGGTGKTFLYK</sequence>
<proteinExistence type="inferred from homology"/>
<dbReference type="GO" id="GO:0043139">
    <property type="term" value="F:5'-3' DNA helicase activity"/>
    <property type="evidence" value="ECO:0007669"/>
    <property type="project" value="UniProtKB-EC"/>
</dbReference>
<dbReference type="OrthoDB" id="5860629at2759"/>
<dbReference type="EMBL" id="QKYT01000266">
    <property type="protein sequence ID" value="RIA88367.1"/>
    <property type="molecule type" value="Genomic_DNA"/>
</dbReference>
<keyword evidence="1" id="KW-0227">DNA damage</keyword>
<dbReference type="InterPro" id="IPR027417">
    <property type="entry name" value="P-loop_NTPase"/>
</dbReference>
<comment type="cofactor">
    <cofactor evidence="1">
        <name>Mg(2+)</name>
        <dbReference type="ChEBI" id="CHEBI:18420"/>
    </cofactor>
</comment>